<feature type="transmembrane region" description="Helical" evidence="4">
    <location>
        <begin position="303"/>
        <end position="321"/>
    </location>
</feature>
<dbReference type="GO" id="GO:0022857">
    <property type="term" value="F:transmembrane transporter activity"/>
    <property type="evidence" value="ECO:0007669"/>
    <property type="project" value="InterPro"/>
</dbReference>
<proteinExistence type="predicted"/>
<evidence type="ECO:0000256" key="1">
    <source>
        <dbReference type="ARBA" id="ARBA00022692"/>
    </source>
</evidence>
<dbReference type="InterPro" id="IPR020846">
    <property type="entry name" value="MFS_dom"/>
</dbReference>
<dbReference type="AlphaFoldDB" id="A0A6I3X425"/>
<feature type="transmembrane region" description="Helical" evidence="4">
    <location>
        <begin position="249"/>
        <end position="268"/>
    </location>
</feature>
<keyword evidence="2 4" id="KW-1133">Transmembrane helix</keyword>
<dbReference type="SUPFAM" id="SSF103473">
    <property type="entry name" value="MFS general substrate transporter"/>
    <property type="match status" value="1"/>
</dbReference>
<feature type="transmembrane region" description="Helical" evidence="4">
    <location>
        <begin position="138"/>
        <end position="158"/>
    </location>
</feature>
<sequence>MTSITSFPATRLALLATSAAICVANVYYAQPLLDLIAADLGLGRAAAGGIVTATQLGSALALLFVVPLGDRFDRKRLMLAQLAALALALAGICAAQRIGSLLGAMLLAGLLGTAMTQGLIASVAAAARAHERGRVVGAVQGGVVLGLLAARVVAGGIADLAGWRAVYALSAVLTVLLAALLWRALPAVPAPARPLPYRQLIGSMVTLLRTDRVLRTRGTIALLMFAVFNIFWSALVLELAGPPHALPHTAIGAFGLVGMIGALGALRAGRLADRGHGERTTGAALLLLCAAWLPLAFTPASLLALAAGIIALDLAVQALHVTNQSLILHGAAGAHSRLIGCYMLFYAVGSGAGALAATAAHAAGGWRLVCLLGAGVSAAALLFWRATVRLPAAAPSADGCRGV</sequence>
<dbReference type="PANTHER" id="PTHR42910">
    <property type="entry name" value="TRANSPORTER SCO4007-RELATED"/>
    <property type="match status" value="1"/>
</dbReference>
<evidence type="ECO:0000256" key="2">
    <source>
        <dbReference type="ARBA" id="ARBA00022989"/>
    </source>
</evidence>
<dbReference type="PROSITE" id="PS50850">
    <property type="entry name" value="MFS"/>
    <property type="match status" value="1"/>
</dbReference>
<organism evidence="6 7">
    <name type="scientific">Pseudoduganella dura</name>
    <dbReference type="NCBI Taxonomy" id="321982"/>
    <lineage>
        <taxon>Bacteria</taxon>
        <taxon>Pseudomonadati</taxon>
        <taxon>Pseudomonadota</taxon>
        <taxon>Betaproteobacteria</taxon>
        <taxon>Burkholderiales</taxon>
        <taxon>Oxalobacteraceae</taxon>
        <taxon>Telluria group</taxon>
        <taxon>Pseudoduganella</taxon>
    </lineage>
</organism>
<feature type="domain" description="Major facilitator superfamily (MFS) profile" evidence="5">
    <location>
        <begin position="11"/>
        <end position="403"/>
    </location>
</feature>
<feature type="transmembrane region" description="Helical" evidence="4">
    <location>
        <begin position="12"/>
        <end position="30"/>
    </location>
</feature>
<dbReference type="InterPro" id="IPR011701">
    <property type="entry name" value="MFS"/>
</dbReference>
<gene>
    <name evidence="6" type="ORF">GJV26_03745</name>
</gene>
<dbReference type="Proteomes" id="UP000431684">
    <property type="component" value="Unassembled WGS sequence"/>
</dbReference>
<reference evidence="6 7" key="1">
    <citation type="submission" date="2019-11" db="EMBL/GenBank/DDBJ databases">
        <title>Draft Genome Sequences of Six Type Strains of the Genus Massilia.</title>
        <authorList>
            <person name="Miess H."/>
            <person name="Frediansyah A."/>
            <person name="Goeker M."/>
            <person name="Gross H."/>
        </authorList>
    </citation>
    <scope>NUCLEOTIDE SEQUENCE [LARGE SCALE GENOMIC DNA]</scope>
    <source>
        <strain evidence="6 7">DSM 17513</strain>
    </source>
</reference>
<evidence type="ECO:0000256" key="4">
    <source>
        <dbReference type="SAM" id="Phobius"/>
    </source>
</evidence>
<evidence type="ECO:0000256" key="3">
    <source>
        <dbReference type="ARBA" id="ARBA00023136"/>
    </source>
</evidence>
<keyword evidence="3 4" id="KW-0472">Membrane</keyword>
<feature type="transmembrane region" description="Helical" evidence="4">
    <location>
        <begin position="77"/>
        <end position="98"/>
    </location>
</feature>
<dbReference type="Pfam" id="PF07690">
    <property type="entry name" value="MFS_1"/>
    <property type="match status" value="1"/>
</dbReference>
<dbReference type="OrthoDB" id="9815356at2"/>
<feature type="transmembrane region" description="Helical" evidence="4">
    <location>
        <begin position="219"/>
        <end position="237"/>
    </location>
</feature>
<protein>
    <submittedName>
        <fullName evidence="6">MFS transporter</fullName>
    </submittedName>
</protein>
<dbReference type="EMBL" id="WNWM01000002">
    <property type="protein sequence ID" value="MUI11599.1"/>
    <property type="molecule type" value="Genomic_DNA"/>
</dbReference>
<keyword evidence="7" id="KW-1185">Reference proteome</keyword>
<dbReference type="RefSeq" id="WP_155707652.1">
    <property type="nucleotide sequence ID" value="NZ_WNWM01000002.1"/>
</dbReference>
<name>A0A6I3X425_9BURK</name>
<comment type="caution">
    <text evidence="6">The sequence shown here is derived from an EMBL/GenBank/DDBJ whole genome shotgun (WGS) entry which is preliminary data.</text>
</comment>
<evidence type="ECO:0000313" key="7">
    <source>
        <dbReference type="Proteomes" id="UP000431684"/>
    </source>
</evidence>
<feature type="transmembrane region" description="Helical" evidence="4">
    <location>
        <begin position="280"/>
        <end position="297"/>
    </location>
</feature>
<feature type="transmembrane region" description="Helical" evidence="4">
    <location>
        <begin position="42"/>
        <end position="65"/>
    </location>
</feature>
<feature type="transmembrane region" description="Helical" evidence="4">
    <location>
        <begin position="164"/>
        <end position="185"/>
    </location>
</feature>
<dbReference type="PANTHER" id="PTHR42910:SF1">
    <property type="entry name" value="MAJOR FACILITATOR SUPERFAMILY (MFS) PROFILE DOMAIN-CONTAINING PROTEIN"/>
    <property type="match status" value="1"/>
</dbReference>
<accession>A0A6I3X425</accession>
<dbReference type="Gene3D" id="1.20.1250.20">
    <property type="entry name" value="MFS general substrate transporter like domains"/>
    <property type="match status" value="1"/>
</dbReference>
<feature type="transmembrane region" description="Helical" evidence="4">
    <location>
        <begin position="342"/>
        <end position="360"/>
    </location>
</feature>
<feature type="transmembrane region" description="Helical" evidence="4">
    <location>
        <begin position="366"/>
        <end position="384"/>
    </location>
</feature>
<feature type="transmembrane region" description="Helical" evidence="4">
    <location>
        <begin position="104"/>
        <end position="126"/>
    </location>
</feature>
<evidence type="ECO:0000259" key="5">
    <source>
        <dbReference type="PROSITE" id="PS50850"/>
    </source>
</evidence>
<dbReference type="InterPro" id="IPR036259">
    <property type="entry name" value="MFS_trans_sf"/>
</dbReference>
<evidence type="ECO:0000313" key="6">
    <source>
        <dbReference type="EMBL" id="MUI11599.1"/>
    </source>
</evidence>
<keyword evidence="1 4" id="KW-0812">Transmembrane</keyword>